<proteinExistence type="predicted"/>
<reference evidence="2 3" key="1">
    <citation type="submission" date="2017-05" db="EMBL/GenBank/DDBJ databases">
        <title>Host range expansion of the Methanosphaera genus to humans and monogastric animals involves recent and extensive reduction in genome content.</title>
        <authorList>
            <person name="Hoedt E.C."/>
            <person name="Volmer J.G."/>
            <person name="Parks D.H."/>
            <person name="Rosewarne C.P."/>
            <person name="Denman S.E."/>
            <person name="Mcsweeney C.S."/>
            <person name="O Cuiv P."/>
            <person name="Hugenholtz P."/>
            <person name="Tyson G.W."/>
            <person name="Morrison M."/>
        </authorList>
    </citation>
    <scope>NUCLEOTIDE SEQUENCE [LARGE SCALE GENOMIC DNA]</scope>
    <source>
        <strain evidence="2 3">PA5</strain>
    </source>
</reference>
<comment type="caution">
    <text evidence="2">The sequence shown here is derived from an EMBL/GenBank/DDBJ whole genome shotgun (WGS) entry which is preliminary data.</text>
</comment>
<gene>
    <name evidence="2" type="ORF">CA615_00755</name>
</gene>
<dbReference type="AlphaFoldDB" id="A0A328QAL8"/>
<evidence type="ECO:0000313" key="3">
    <source>
        <dbReference type="Proteomes" id="UP000248557"/>
    </source>
</evidence>
<keyword evidence="1" id="KW-0472">Membrane</keyword>
<sequence length="71" mass="8782">SSRLENIFLKIMLKHIKRKMKTFKRVETRAKLTLVFWDLKKYEKLYSTELLTVTFYTLFLSIIIYRYIIKD</sequence>
<evidence type="ECO:0000313" key="2">
    <source>
        <dbReference type="EMBL" id="RAP03708.1"/>
    </source>
</evidence>
<feature type="transmembrane region" description="Helical" evidence="1">
    <location>
        <begin position="50"/>
        <end position="69"/>
    </location>
</feature>
<feature type="non-terminal residue" evidence="2">
    <location>
        <position position="1"/>
    </location>
</feature>
<protein>
    <submittedName>
        <fullName evidence="2">Uncharacterized protein</fullName>
    </submittedName>
</protein>
<keyword evidence="1" id="KW-0812">Transmembrane</keyword>
<organism evidence="2 3">
    <name type="scientific">Methanosphaera stadtmanae</name>
    <dbReference type="NCBI Taxonomy" id="2317"/>
    <lineage>
        <taxon>Archaea</taxon>
        <taxon>Methanobacteriati</taxon>
        <taxon>Methanobacteriota</taxon>
        <taxon>Methanomada group</taxon>
        <taxon>Methanobacteria</taxon>
        <taxon>Methanobacteriales</taxon>
        <taxon>Methanobacteriaceae</taxon>
        <taxon>Methanosphaera</taxon>
    </lineage>
</organism>
<evidence type="ECO:0000256" key="1">
    <source>
        <dbReference type="SAM" id="Phobius"/>
    </source>
</evidence>
<dbReference type="Proteomes" id="UP000248557">
    <property type="component" value="Unassembled WGS sequence"/>
</dbReference>
<dbReference type="EMBL" id="NGJK01000010">
    <property type="protein sequence ID" value="RAP03708.1"/>
    <property type="molecule type" value="Genomic_DNA"/>
</dbReference>
<keyword evidence="1" id="KW-1133">Transmembrane helix</keyword>
<dbReference type="RefSeq" id="WP_220084897.1">
    <property type="nucleotide sequence ID" value="NZ_NGJK01000010.1"/>
</dbReference>
<name>A0A328QAL8_9EURY</name>
<accession>A0A328QAL8</accession>